<keyword evidence="3" id="KW-0805">Transcription regulation</keyword>
<dbReference type="CDD" id="cd00609">
    <property type="entry name" value="AAT_like"/>
    <property type="match status" value="1"/>
</dbReference>
<dbReference type="PANTHER" id="PTHR46577:SF2">
    <property type="entry name" value="TRANSCRIPTIONAL REGULATORY PROTEIN"/>
    <property type="match status" value="1"/>
</dbReference>
<dbReference type="Proteomes" id="UP001500427">
    <property type="component" value="Unassembled WGS sequence"/>
</dbReference>
<sequence>MRVVISALEERLDAPTAKGLAQAVTRAIRDATLQPGDQLPPIRRVAEELMMSPTTVSAAWSLLARSGTIRSDGRRGTTIAPTARGGERYTRALRHESPVRLDLSTGIPDGALLPALGPVLAGLSEPATPSSYLDDPVLDELRAVLVEDWPYAAEELLVVDGAMDALDLVSRTLLRPGDLVLVENPGFPPLLDLLEDRGVDVVGVPLDETGLDLDRVEELLPRRPAAVVLQPRGQNPTGVSMSPTRARRLAALLRGHDCLVVEDDSSGPISTSAAISLGAWIPDQVLHIRSFSKSHGPDLRIAAMSGPAALLAPVRHARAVGQGWTSRLLQRVLAGLLRDDECARSTAVARAEYARRRELVVDRLATHGIDVPGSDGLNIWVPVRDEAAAVLRLASQGIAVTPGSPFAVDHPTGTRGSAGSTGSPAPGGPTAPAGHVRVTTGLLRENHAEVADLIAEAAAAGAWTAQHR</sequence>
<dbReference type="SUPFAM" id="SSF53383">
    <property type="entry name" value="PLP-dependent transferases"/>
    <property type="match status" value="1"/>
</dbReference>
<evidence type="ECO:0000256" key="4">
    <source>
        <dbReference type="ARBA" id="ARBA00023125"/>
    </source>
</evidence>
<gene>
    <name evidence="8" type="ORF">GCM10023258_35760</name>
</gene>
<dbReference type="InterPro" id="IPR036388">
    <property type="entry name" value="WH-like_DNA-bd_sf"/>
</dbReference>
<evidence type="ECO:0000256" key="1">
    <source>
        <dbReference type="ARBA" id="ARBA00005384"/>
    </source>
</evidence>
<feature type="compositionally biased region" description="Low complexity" evidence="6">
    <location>
        <begin position="411"/>
        <end position="434"/>
    </location>
</feature>
<feature type="region of interest" description="Disordered" evidence="6">
    <location>
        <begin position="404"/>
        <end position="435"/>
    </location>
</feature>
<dbReference type="InterPro" id="IPR015424">
    <property type="entry name" value="PyrdxlP-dep_Trfase"/>
</dbReference>
<dbReference type="SMART" id="SM00345">
    <property type="entry name" value="HTH_GNTR"/>
    <property type="match status" value="1"/>
</dbReference>
<keyword evidence="4" id="KW-0238">DNA-binding</keyword>
<dbReference type="InterPro" id="IPR004839">
    <property type="entry name" value="Aminotransferase_I/II_large"/>
</dbReference>
<keyword evidence="8" id="KW-0808">Transferase</keyword>
<evidence type="ECO:0000259" key="7">
    <source>
        <dbReference type="PROSITE" id="PS50949"/>
    </source>
</evidence>
<evidence type="ECO:0000313" key="9">
    <source>
        <dbReference type="Proteomes" id="UP001500427"/>
    </source>
</evidence>
<proteinExistence type="inferred from homology"/>
<dbReference type="InterPro" id="IPR000524">
    <property type="entry name" value="Tscrpt_reg_HTH_GntR"/>
</dbReference>
<protein>
    <submittedName>
        <fullName evidence="8">Aminotransferase class I/II-fold pyridoxal phosphate-dependent enzyme</fullName>
    </submittedName>
</protein>
<keyword evidence="8" id="KW-0032">Aminotransferase</keyword>
<evidence type="ECO:0000256" key="6">
    <source>
        <dbReference type="SAM" id="MobiDB-lite"/>
    </source>
</evidence>
<reference evidence="9" key="1">
    <citation type="journal article" date="2019" name="Int. J. Syst. Evol. Microbiol.">
        <title>The Global Catalogue of Microorganisms (GCM) 10K type strain sequencing project: providing services to taxonomists for standard genome sequencing and annotation.</title>
        <authorList>
            <consortium name="The Broad Institute Genomics Platform"/>
            <consortium name="The Broad Institute Genome Sequencing Center for Infectious Disease"/>
            <person name="Wu L."/>
            <person name="Ma J."/>
        </authorList>
    </citation>
    <scope>NUCLEOTIDE SEQUENCE [LARGE SCALE GENOMIC DNA]</scope>
    <source>
        <strain evidence="9">JCM 17687</strain>
    </source>
</reference>
<dbReference type="Pfam" id="PF00155">
    <property type="entry name" value="Aminotran_1_2"/>
    <property type="match status" value="1"/>
</dbReference>
<dbReference type="PANTHER" id="PTHR46577">
    <property type="entry name" value="HTH-TYPE TRANSCRIPTIONAL REGULATORY PROTEIN GABR"/>
    <property type="match status" value="1"/>
</dbReference>
<comment type="similarity">
    <text evidence="1">In the C-terminal section; belongs to the class-I pyridoxal-phosphate-dependent aminotransferase family.</text>
</comment>
<dbReference type="RefSeq" id="WP_345508879.1">
    <property type="nucleotide sequence ID" value="NZ_BAABIW010000026.1"/>
</dbReference>
<dbReference type="InterPro" id="IPR051446">
    <property type="entry name" value="HTH_trans_reg/aminotransferase"/>
</dbReference>
<keyword evidence="5" id="KW-0804">Transcription</keyword>
<name>A0ABP9JMD0_9MICO</name>
<dbReference type="PROSITE" id="PS50949">
    <property type="entry name" value="HTH_GNTR"/>
    <property type="match status" value="1"/>
</dbReference>
<evidence type="ECO:0000256" key="5">
    <source>
        <dbReference type="ARBA" id="ARBA00023163"/>
    </source>
</evidence>
<organism evidence="8 9">
    <name type="scientific">Terrabacter aeriphilus</name>
    <dbReference type="NCBI Taxonomy" id="515662"/>
    <lineage>
        <taxon>Bacteria</taxon>
        <taxon>Bacillati</taxon>
        <taxon>Actinomycetota</taxon>
        <taxon>Actinomycetes</taxon>
        <taxon>Micrococcales</taxon>
        <taxon>Intrasporangiaceae</taxon>
        <taxon>Terrabacter</taxon>
    </lineage>
</organism>
<evidence type="ECO:0000256" key="3">
    <source>
        <dbReference type="ARBA" id="ARBA00023015"/>
    </source>
</evidence>
<evidence type="ECO:0000313" key="8">
    <source>
        <dbReference type="EMBL" id="GAA5034697.1"/>
    </source>
</evidence>
<dbReference type="EMBL" id="BAABIW010000026">
    <property type="protein sequence ID" value="GAA5034697.1"/>
    <property type="molecule type" value="Genomic_DNA"/>
</dbReference>
<comment type="caution">
    <text evidence="8">The sequence shown here is derived from an EMBL/GenBank/DDBJ whole genome shotgun (WGS) entry which is preliminary data.</text>
</comment>
<dbReference type="Gene3D" id="3.40.640.10">
    <property type="entry name" value="Type I PLP-dependent aspartate aminotransferase-like (Major domain)"/>
    <property type="match status" value="1"/>
</dbReference>
<dbReference type="Gene3D" id="1.10.10.10">
    <property type="entry name" value="Winged helix-like DNA-binding domain superfamily/Winged helix DNA-binding domain"/>
    <property type="match status" value="1"/>
</dbReference>
<dbReference type="GO" id="GO:0008483">
    <property type="term" value="F:transaminase activity"/>
    <property type="evidence" value="ECO:0007669"/>
    <property type="project" value="UniProtKB-KW"/>
</dbReference>
<feature type="domain" description="HTH gntR-type" evidence="7">
    <location>
        <begin position="14"/>
        <end position="82"/>
    </location>
</feature>
<accession>A0ABP9JMD0</accession>
<keyword evidence="9" id="KW-1185">Reference proteome</keyword>
<dbReference type="SUPFAM" id="SSF46785">
    <property type="entry name" value="Winged helix' DNA-binding domain"/>
    <property type="match status" value="1"/>
</dbReference>
<dbReference type="Pfam" id="PF00392">
    <property type="entry name" value="GntR"/>
    <property type="match status" value="1"/>
</dbReference>
<keyword evidence="2" id="KW-0663">Pyridoxal phosphate</keyword>
<dbReference type="InterPro" id="IPR036390">
    <property type="entry name" value="WH_DNA-bd_sf"/>
</dbReference>
<dbReference type="InterPro" id="IPR015421">
    <property type="entry name" value="PyrdxlP-dep_Trfase_major"/>
</dbReference>
<evidence type="ECO:0000256" key="2">
    <source>
        <dbReference type="ARBA" id="ARBA00022898"/>
    </source>
</evidence>